<feature type="region of interest" description="Disordered" evidence="2">
    <location>
        <begin position="354"/>
        <end position="374"/>
    </location>
</feature>
<keyword evidence="3" id="KW-0732">Signal</keyword>
<name>A0AAN9EP15_CROPI</name>
<dbReference type="InterPro" id="IPR003611">
    <property type="entry name" value="NUMOD3"/>
</dbReference>
<feature type="chain" id="PRO_5042969370" description="Nuclease associated modular domain-containing protein" evidence="3">
    <location>
        <begin position="22"/>
        <end position="636"/>
    </location>
</feature>
<feature type="domain" description="Nuclease associated modular" evidence="4">
    <location>
        <begin position="183"/>
        <end position="209"/>
    </location>
</feature>
<evidence type="ECO:0000256" key="2">
    <source>
        <dbReference type="SAM" id="MobiDB-lite"/>
    </source>
</evidence>
<dbReference type="Proteomes" id="UP001372338">
    <property type="component" value="Unassembled WGS sequence"/>
</dbReference>
<comment type="caution">
    <text evidence="5">The sequence shown here is derived from an EMBL/GenBank/DDBJ whole genome shotgun (WGS) entry which is preliminary data.</text>
</comment>
<dbReference type="GO" id="GO:0003677">
    <property type="term" value="F:DNA binding"/>
    <property type="evidence" value="ECO:0007669"/>
    <property type="project" value="InterPro"/>
</dbReference>
<feature type="coiled-coil region" evidence="1">
    <location>
        <begin position="415"/>
        <end position="453"/>
    </location>
</feature>
<feature type="compositionally biased region" description="Basic and acidic residues" evidence="2">
    <location>
        <begin position="139"/>
        <end position="158"/>
    </location>
</feature>
<keyword evidence="6" id="KW-1185">Reference proteome</keyword>
<dbReference type="PANTHER" id="PTHR34199">
    <property type="entry name" value="NUMOD3 MOTIF FAMILY PROTEIN, EXPRESSED"/>
    <property type="match status" value="1"/>
</dbReference>
<dbReference type="EMBL" id="JAYWIO010000005">
    <property type="protein sequence ID" value="KAK7258390.1"/>
    <property type="molecule type" value="Genomic_DNA"/>
</dbReference>
<feature type="region of interest" description="Disordered" evidence="2">
    <location>
        <begin position="138"/>
        <end position="161"/>
    </location>
</feature>
<protein>
    <recommendedName>
        <fullName evidence="4">Nuclease associated modular domain-containing protein</fullName>
    </recommendedName>
</protein>
<feature type="compositionally biased region" description="Basic and acidic residues" evidence="2">
    <location>
        <begin position="354"/>
        <end position="370"/>
    </location>
</feature>
<feature type="signal peptide" evidence="3">
    <location>
        <begin position="1"/>
        <end position="21"/>
    </location>
</feature>
<dbReference type="PANTHER" id="PTHR34199:SF2">
    <property type="entry name" value="NUMOD3 MOTIF FAMILY PROTEIN, EXPRESSED"/>
    <property type="match status" value="1"/>
</dbReference>
<reference evidence="5 6" key="1">
    <citation type="submission" date="2024-01" db="EMBL/GenBank/DDBJ databases">
        <title>The genomes of 5 underutilized Papilionoideae crops provide insights into root nodulation and disease resistanc.</title>
        <authorList>
            <person name="Yuan L."/>
        </authorList>
    </citation>
    <scope>NUCLEOTIDE SEQUENCE [LARGE SCALE GENOMIC DNA]</scope>
    <source>
        <strain evidence="5">ZHUSHIDOU_FW_LH</strain>
        <tissue evidence="5">Leaf</tissue>
    </source>
</reference>
<evidence type="ECO:0000313" key="6">
    <source>
        <dbReference type="Proteomes" id="UP001372338"/>
    </source>
</evidence>
<keyword evidence="1" id="KW-0175">Coiled coil</keyword>
<dbReference type="AlphaFoldDB" id="A0AAN9EP15"/>
<gene>
    <name evidence="5" type="ORF">RIF29_23964</name>
</gene>
<proteinExistence type="predicted"/>
<evidence type="ECO:0000313" key="5">
    <source>
        <dbReference type="EMBL" id="KAK7258390.1"/>
    </source>
</evidence>
<evidence type="ECO:0000256" key="1">
    <source>
        <dbReference type="SAM" id="Coils"/>
    </source>
</evidence>
<sequence length="636" mass="72182">MLTVLTLSCLRICGLFNTSHTAPSSSNKQQHSKLRYAVLHSTCLSKLLNEHPMPLFAEITNTQLLRLPMQYHGIGSSISFAFGNEQCVPCPWKSLEKLKKENFNMRRVDFQKGSSSCSSGSRFLIKAVATFEPKSLTSSKRDNKCIDSKDLEPSRNPESRGVVLEFSDDESEKLDEREKLRRMRISKANKGNKPWNLGRKHSPETLQKIKERTRIAMQNPKVKMKLVNLGHAQTTETRLKISVGVKRRWERKRGRKLVQELCCFEWQNLIAEASRQGYVGQEELQWNSYEIMDEQLKQEWLASVEQRKQMTRTPGSKRAPKSLEQRRKIAEAITAKWADPEYRGRVVSALAKYHGNEDGAERKPRRRPSDRSQTIRKIPIMKKNTSPKIVYPIQLKKSKSPAYKDPLVNSKLEMIKNIRAQRAAAETEHTQAIARARLLIAEAEKAAKALEVAATKSPIAQASLIETRKLIAEAIQSLESIETRGVTDSIVPSVAWNEVNNENGSALEGLNQSHMEEVNGHKILSSNDNKFSEDFDQFSFEKLLNGDQELHLTSTNGCASFPSFNSQIKEWSPSNQQKETEEDLNSEYKANTSSIVVGIQSIEDDETLCRSSPIVTKKWVCGRLVEVAEDKQEENQ</sequence>
<accession>A0AAN9EP15</accession>
<dbReference type="Pfam" id="PF07460">
    <property type="entry name" value="NUMOD3"/>
    <property type="match status" value="1"/>
</dbReference>
<organism evidence="5 6">
    <name type="scientific">Crotalaria pallida</name>
    <name type="common">Smooth rattlebox</name>
    <name type="synonym">Crotalaria striata</name>
    <dbReference type="NCBI Taxonomy" id="3830"/>
    <lineage>
        <taxon>Eukaryota</taxon>
        <taxon>Viridiplantae</taxon>
        <taxon>Streptophyta</taxon>
        <taxon>Embryophyta</taxon>
        <taxon>Tracheophyta</taxon>
        <taxon>Spermatophyta</taxon>
        <taxon>Magnoliopsida</taxon>
        <taxon>eudicotyledons</taxon>
        <taxon>Gunneridae</taxon>
        <taxon>Pentapetalae</taxon>
        <taxon>rosids</taxon>
        <taxon>fabids</taxon>
        <taxon>Fabales</taxon>
        <taxon>Fabaceae</taxon>
        <taxon>Papilionoideae</taxon>
        <taxon>50 kb inversion clade</taxon>
        <taxon>genistoids sensu lato</taxon>
        <taxon>core genistoids</taxon>
        <taxon>Crotalarieae</taxon>
        <taxon>Crotalaria</taxon>
    </lineage>
</organism>
<evidence type="ECO:0000256" key="3">
    <source>
        <dbReference type="SAM" id="SignalP"/>
    </source>
</evidence>
<evidence type="ECO:0000259" key="4">
    <source>
        <dbReference type="Pfam" id="PF07460"/>
    </source>
</evidence>